<keyword evidence="3" id="KW-1185">Reference proteome</keyword>
<proteinExistence type="predicted"/>
<evidence type="ECO:0000259" key="1">
    <source>
        <dbReference type="PROSITE" id="PS51335"/>
    </source>
</evidence>
<evidence type="ECO:0000313" key="3">
    <source>
        <dbReference type="Proteomes" id="UP001195914"/>
    </source>
</evidence>
<dbReference type="EMBL" id="JAHBMH010000024">
    <property type="protein sequence ID" value="KAK1938578.1"/>
    <property type="molecule type" value="Genomic_DNA"/>
</dbReference>
<dbReference type="AlphaFoldDB" id="A0AAD9GHN4"/>
<dbReference type="Proteomes" id="UP001195914">
    <property type="component" value="Unassembled WGS sequence"/>
</dbReference>
<protein>
    <recommendedName>
        <fullName evidence="1">ELMO domain-containing protein</fullName>
    </recommendedName>
</protein>
<dbReference type="PANTHER" id="PTHR12771">
    <property type="entry name" value="ENGULFMENT AND CELL MOTILITY"/>
    <property type="match status" value="1"/>
</dbReference>
<sequence length="334" mass="38544">MDLPKEFALIIEVVLSFITSMPKAQRILLNYGTYECLFCLLGRHPDVPPNVRNPRIVLAFEEFCKDSLHADLDVLLDERNDLDTEVDKVVSYLKIDPRYRHLVLDAVTQMRRKSCDIRQLNGIASIKVEESNEFHCKLMYDLWEALDDREAPASFLVTKSIDKENVDLSSWGDLGFQTPFTDFRMTGLLGLTTMHYVATNYREQARKALALSNMMDAWFPYAITSINVTSWLLEDFTNSKLSGFSYNNDQTTQDMFNILHAFYFFSFVEYWKHSGVQNILDFKPVSQRFRVHILKLLDDVIEEALSSGTAENDRLSGAVLLQSVQRRIPSEDCF</sequence>
<organism evidence="2 3">
    <name type="scientific">Babesia divergens</name>
    <dbReference type="NCBI Taxonomy" id="32595"/>
    <lineage>
        <taxon>Eukaryota</taxon>
        <taxon>Sar</taxon>
        <taxon>Alveolata</taxon>
        <taxon>Apicomplexa</taxon>
        <taxon>Aconoidasida</taxon>
        <taxon>Piroplasmida</taxon>
        <taxon>Babesiidae</taxon>
        <taxon>Babesia</taxon>
    </lineage>
</organism>
<dbReference type="Pfam" id="PF04727">
    <property type="entry name" value="ELMO_CED12"/>
    <property type="match status" value="1"/>
</dbReference>
<name>A0AAD9GHN4_BABDI</name>
<dbReference type="PROSITE" id="PS51335">
    <property type="entry name" value="ELMO"/>
    <property type="match status" value="1"/>
</dbReference>
<dbReference type="PANTHER" id="PTHR12771:SF51">
    <property type="entry name" value="LD01482P"/>
    <property type="match status" value="1"/>
</dbReference>
<reference evidence="2" key="1">
    <citation type="journal article" date="2014" name="Nucleic Acids Res.">
        <title>The evolutionary dynamics of variant antigen genes in Babesia reveal a history of genomic innovation underlying host-parasite interaction.</title>
        <authorList>
            <person name="Jackson A.P."/>
            <person name="Otto T.D."/>
            <person name="Darby A."/>
            <person name="Ramaprasad A."/>
            <person name="Xia D."/>
            <person name="Echaide I.E."/>
            <person name="Farber M."/>
            <person name="Gahlot S."/>
            <person name="Gamble J."/>
            <person name="Gupta D."/>
            <person name="Gupta Y."/>
            <person name="Jackson L."/>
            <person name="Malandrin L."/>
            <person name="Malas T.B."/>
            <person name="Moussa E."/>
            <person name="Nair M."/>
            <person name="Reid A.J."/>
            <person name="Sanders M."/>
            <person name="Sharma J."/>
            <person name="Tracey A."/>
            <person name="Quail M.A."/>
            <person name="Weir W."/>
            <person name="Wastling J.M."/>
            <person name="Hall N."/>
            <person name="Willadsen P."/>
            <person name="Lingelbach K."/>
            <person name="Shiels B."/>
            <person name="Tait A."/>
            <person name="Berriman M."/>
            <person name="Allred D.R."/>
            <person name="Pain A."/>
        </authorList>
    </citation>
    <scope>NUCLEOTIDE SEQUENCE</scope>
    <source>
        <strain evidence="2">1802A</strain>
    </source>
</reference>
<dbReference type="InterPro" id="IPR006816">
    <property type="entry name" value="ELMO_dom"/>
</dbReference>
<dbReference type="InterPro" id="IPR050868">
    <property type="entry name" value="ELMO_domain-containing"/>
</dbReference>
<evidence type="ECO:0000313" key="2">
    <source>
        <dbReference type="EMBL" id="KAK1938578.1"/>
    </source>
</evidence>
<reference evidence="2" key="2">
    <citation type="submission" date="2021-05" db="EMBL/GenBank/DDBJ databases">
        <authorList>
            <person name="Pain A."/>
        </authorList>
    </citation>
    <scope>NUCLEOTIDE SEQUENCE</scope>
    <source>
        <strain evidence="2">1802A</strain>
    </source>
</reference>
<feature type="domain" description="ELMO" evidence="1">
    <location>
        <begin position="134"/>
        <end position="297"/>
    </location>
</feature>
<gene>
    <name evidence="2" type="ORF">X943_002441</name>
</gene>
<accession>A0AAD9GHN4</accession>
<comment type="caution">
    <text evidence="2">The sequence shown here is derived from an EMBL/GenBank/DDBJ whole genome shotgun (WGS) entry which is preliminary data.</text>
</comment>